<evidence type="ECO:0000256" key="12">
    <source>
        <dbReference type="ARBA" id="ARBA00047990"/>
    </source>
</evidence>
<dbReference type="Proteomes" id="UP000800041">
    <property type="component" value="Unassembled WGS sequence"/>
</dbReference>
<dbReference type="SUPFAM" id="SSF55387">
    <property type="entry name" value="Frataxin/Nqo15-like"/>
    <property type="match status" value="1"/>
</dbReference>
<evidence type="ECO:0000256" key="11">
    <source>
        <dbReference type="ARBA" id="ARBA00023128"/>
    </source>
</evidence>
<dbReference type="PANTHER" id="PTHR16821:SF2">
    <property type="entry name" value="FRATAXIN, MITOCHONDRIAL"/>
    <property type="match status" value="1"/>
</dbReference>
<dbReference type="NCBIfam" id="TIGR03422">
    <property type="entry name" value="mito_frataxin"/>
    <property type="match status" value="1"/>
</dbReference>
<gene>
    <name evidence="14" type="ORF">K402DRAFT_461393</name>
</gene>
<protein>
    <recommendedName>
        <fullName evidence="3">ferroxidase</fullName>
        <ecNumber evidence="3">1.16.3.1</ecNumber>
    </recommendedName>
</protein>
<keyword evidence="10" id="KW-0406">Ion transport</keyword>
<evidence type="ECO:0000313" key="14">
    <source>
        <dbReference type="EMBL" id="KAF1988952.1"/>
    </source>
</evidence>
<dbReference type="GO" id="GO:0006826">
    <property type="term" value="P:iron ion transport"/>
    <property type="evidence" value="ECO:0007669"/>
    <property type="project" value="UniProtKB-KW"/>
</dbReference>
<dbReference type="EMBL" id="ML977146">
    <property type="protein sequence ID" value="KAF1988952.1"/>
    <property type="molecule type" value="Genomic_DNA"/>
</dbReference>
<evidence type="ECO:0000313" key="15">
    <source>
        <dbReference type="Proteomes" id="UP000800041"/>
    </source>
</evidence>
<keyword evidence="4" id="KW-0409">Iron storage</keyword>
<dbReference type="Gene3D" id="3.30.920.10">
    <property type="entry name" value="Frataxin/CyaY"/>
    <property type="match status" value="1"/>
</dbReference>
<keyword evidence="6" id="KW-0410">Iron transport</keyword>
<dbReference type="FunFam" id="3.30.920.10:FF:000004">
    <property type="entry name" value="Mitochondrial chaperone Frataxin"/>
    <property type="match status" value="1"/>
</dbReference>
<feature type="region of interest" description="Disordered" evidence="13">
    <location>
        <begin position="56"/>
        <end position="85"/>
    </location>
</feature>
<keyword evidence="5" id="KW-0813">Transport</keyword>
<dbReference type="AlphaFoldDB" id="A0A6G1H7B3"/>
<evidence type="ECO:0000256" key="1">
    <source>
        <dbReference type="ARBA" id="ARBA00004173"/>
    </source>
</evidence>
<dbReference type="GO" id="GO:0008198">
    <property type="term" value="F:ferrous iron binding"/>
    <property type="evidence" value="ECO:0007669"/>
    <property type="project" value="TreeGrafter"/>
</dbReference>
<evidence type="ECO:0000256" key="8">
    <source>
        <dbReference type="ARBA" id="ARBA00023002"/>
    </source>
</evidence>
<reference evidence="14" key="1">
    <citation type="journal article" date="2020" name="Stud. Mycol.">
        <title>101 Dothideomycetes genomes: a test case for predicting lifestyles and emergence of pathogens.</title>
        <authorList>
            <person name="Haridas S."/>
            <person name="Albert R."/>
            <person name="Binder M."/>
            <person name="Bloem J."/>
            <person name="Labutti K."/>
            <person name="Salamov A."/>
            <person name="Andreopoulos B."/>
            <person name="Baker S."/>
            <person name="Barry K."/>
            <person name="Bills G."/>
            <person name="Bluhm B."/>
            <person name="Cannon C."/>
            <person name="Castanera R."/>
            <person name="Culley D."/>
            <person name="Daum C."/>
            <person name="Ezra D."/>
            <person name="Gonzalez J."/>
            <person name="Henrissat B."/>
            <person name="Kuo A."/>
            <person name="Liang C."/>
            <person name="Lipzen A."/>
            <person name="Lutzoni F."/>
            <person name="Magnuson J."/>
            <person name="Mondo S."/>
            <person name="Nolan M."/>
            <person name="Ohm R."/>
            <person name="Pangilinan J."/>
            <person name="Park H.-J."/>
            <person name="Ramirez L."/>
            <person name="Alfaro M."/>
            <person name="Sun H."/>
            <person name="Tritt A."/>
            <person name="Yoshinaga Y."/>
            <person name="Zwiers L.-H."/>
            <person name="Turgeon B."/>
            <person name="Goodwin S."/>
            <person name="Spatafora J."/>
            <person name="Crous P."/>
            <person name="Grigoriev I."/>
        </authorList>
    </citation>
    <scope>NUCLEOTIDE SEQUENCE</scope>
    <source>
        <strain evidence="14">CBS 113979</strain>
    </source>
</reference>
<organism evidence="14 15">
    <name type="scientific">Aulographum hederae CBS 113979</name>
    <dbReference type="NCBI Taxonomy" id="1176131"/>
    <lineage>
        <taxon>Eukaryota</taxon>
        <taxon>Fungi</taxon>
        <taxon>Dikarya</taxon>
        <taxon>Ascomycota</taxon>
        <taxon>Pezizomycotina</taxon>
        <taxon>Dothideomycetes</taxon>
        <taxon>Pleosporomycetidae</taxon>
        <taxon>Aulographales</taxon>
        <taxon>Aulographaceae</taxon>
    </lineage>
</organism>
<evidence type="ECO:0000256" key="2">
    <source>
        <dbReference type="ARBA" id="ARBA00008183"/>
    </source>
</evidence>
<sequence>MSTKPIARTLLRSSISCQTQTLARHLLRSRISSLQPHTRTPALHFTLPAPRNFQTSARNAGMMPESNDPTPPQRASDEPQQASQVSLEEYHEQADQYMERLCARGEELMEKKPEVEVEFSAGVLEITVPDKGTFVVNKQVPNKQIWLSSPISGPKRYDWVVSGEGMGEKEGAGKGEWVYLRDGSSLTALMRKEVGIDMQEGVDL</sequence>
<keyword evidence="7" id="KW-0809">Transit peptide</keyword>
<proteinExistence type="inferred from homology"/>
<dbReference type="SMART" id="SM01219">
    <property type="entry name" value="Frataxin_Cyay"/>
    <property type="match status" value="1"/>
</dbReference>
<evidence type="ECO:0000256" key="9">
    <source>
        <dbReference type="ARBA" id="ARBA00023004"/>
    </source>
</evidence>
<accession>A0A6G1H7B3</accession>
<dbReference type="GO" id="GO:0016226">
    <property type="term" value="P:iron-sulfur cluster assembly"/>
    <property type="evidence" value="ECO:0007669"/>
    <property type="project" value="InterPro"/>
</dbReference>
<evidence type="ECO:0000256" key="3">
    <source>
        <dbReference type="ARBA" id="ARBA00013107"/>
    </source>
</evidence>
<dbReference type="OrthoDB" id="1897642at2759"/>
<comment type="similarity">
    <text evidence="2">Belongs to the frataxin family.</text>
</comment>
<comment type="catalytic activity">
    <reaction evidence="12">
        <text>4 Fe(2+) + O2 + 4 H(+) = 4 Fe(3+) + 2 H2O</text>
        <dbReference type="Rhea" id="RHEA:11148"/>
        <dbReference type="ChEBI" id="CHEBI:15377"/>
        <dbReference type="ChEBI" id="CHEBI:15378"/>
        <dbReference type="ChEBI" id="CHEBI:15379"/>
        <dbReference type="ChEBI" id="CHEBI:29033"/>
        <dbReference type="ChEBI" id="CHEBI:29034"/>
        <dbReference type="EC" id="1.16.3.1"/>
    </reaction>
</comment>
<dbReference type="EC" id="1.16.3.1" evidence="3"/>
<dbReference type="GO" id="GO:0006879">
    <property type="term" value="P:intracellular iron ion homeostasis"/>
    <property type="evidence" value="ECO:0007669"/>
    <property type="project" value="UniProtKB-KW"/>
</dbReference>
<dbReference type="GO" id="GO:0034986">
    <property type="term" value="F:iron chaperone activity"/>
    <property type="evidence" value="ECO:0007669"/>
    <property type="project" value="TreeGrafter"/>
</dbReference>
<dbReference type="NCBIfam" id="TIGR03421">
    <property type="entry name" value="FeS_CyaY"/>
    <property type="match status" value="1"/>
</dbReference>
<dbReference type="PANTHER" id="PTHR16821">
    <property type="entry name" value="FRATAXIN"/>
    <property type="match status" value="1"/>
</dbReference>
<dbReference type="InterPro" id="IPR020895">
    <property type="entry name" value="Frataxin_CS"/>
</dbReference>
<comment type="subcellular location">
    <subcellularLocation>
        <location evidence="1">Mitochondrion</location>
    </subcellularLocation>
</comment>
<dbReference type="PROSITE" id="PS01344">
    <property type="entry name" value="FRATAXIN_1"/>
    <property type="match status" value="1"/>
</dbReference>
<dbReference type="InterPro" id="IPR036524">
    <property type="entry name" value="Frataxin/CyaY_sf"/>
</dbReference>
<evidence type="ECO:0000256" key="4">
    <source>
        <dbReference type="ARBA" id="ARBA00022434"/>
    </source>
</evidence>
<dbReference type="Pfam" id="PF01491">
    <property type="entry name" value="Frataxin_Cyay"/>
    <property type="match status" value="1"/>
</dbReference>
<dbReference type="GO" id="GO:0051537">
    <property type="term" value="F:2 iron, 2 sulfur cluster binding"/>
    <property type="evidence" value="ECO:0007669"/>
    <property type="project" value="TreeGrafter"/>
</dbReference>
<dbReference type="GO" id="GO:0004322">
    <property type="term" value="F:ferroxidase activity"/>
    <property type="evidence" value="ECO:0007669"/>
    <property type="project" value="UniProtKB-EC"/>
</dbReference>
<dbReference type="GO" id="GO:0008199">
    <property type="term" value="F:ferric iron binding"/>
    <property type="evidence" value="ECO:0007669"/>
    <property type="project" value="InterPro"/>
</dbReference>
<keyword evidence="11" id="KW-0496">Mitochondrion</keyword>
<evidence type="ECO:0000256" key="7">
    <source>
        <dbReference type="ARBA" id="ARBA00022946"/>
    </source>
</evidence>
<dbReference type="GO" id="GO:0005739">
    <property type="term" value="C:mitochondrion"/>
    <property type="evidence" value="ECO:0007669"/>
    <property type="project" value="UniProtKB-SubCell"/>
</dbReference>
<keyword evidence="9" id="KW-0408">Iron</keyword>
<evidence type="ECO:0000256" key="10">
    <source>
        <dbReference type="ARBA" id="ARBA00023065"/>
    </source>
</evidence>
<keyword evidence="8" id="KW-0560">Oxidoreductase</keyword>
<keyword evidence="15" id="KW-1185">Reference proteome</keyword>
<evidence type="ECO:0000256" key="13">
    <source>
        <dbReference type="SAM" id="MobiDB-lite"/>
    </source>
</evidence>
<name>A0A6G1H7B3_9PEZI</name>
<dbReference type="PROSITE" id="PS50810">
    <property type="entry name" value="FRATAXIN_2"/>
    <property type="match status" value="1"/>
</dbReference>
<dbReference type="InterPro" id="IPR002908">
    <property type="entry name" value="Frataxin/CyaY"/>
</dbReference>
<evidence type="ECO:0000256" key="5">
    <source>
        <dbReference type="ARBA" id="ARBA00022448"/>
    </source>
</evidence>
<dbReference type="InterPro" id="IPR017789">
    <property type="entry name" value="Frataxin"/>
</dbReference>
<evidence type="ECO:0000256" key="6">
    <source>
        <dbReference type="ARBA" id="ARBA00022496"/>
    </source>
</evidence>